<keyword evidence="2" id="KW-1185">Reference proteome</keyword>
<proteinExistence type="predicted"/>
<dbReference type="AlphaFoldDB" id="A0A5J6QM31"/>
<dbReference type="KEGG" id="plal:FXN65_15645"/>
<reference evidence="1 2" key="1">
    <citation type="submission" date="2019-08" db="EMBL/GenBank/DDBJ databases">
        <title>Whole-genome Sequencing of e-waste polymer degrading bacterium Pseudomonas sp. strain PE08.</title>
        <authorList>
            <person name="Kirdat K."/>
            <person name="Debbarma P."/>
            <person name="Narawade N."/>
            <person name="Suyal D."/>
            <person name="Thorat V."/>
            <person name="Shouche Y."/>
            <person name="Goel R."/>
            <person name="Yadav A."/>
        </authorList>
    </citation>
    <scope>NUCLEOTIDE SEQUENCE [LARGE SCALE GENOMIC DNA]</scope>
    <source>
        <strain evidence="1 2">PE08</strain>
    </source>
</reference>
<accession>A0A5J6QM31</accession>
<gene>
    <name evidence="1" type="ORF">FXN65_15645</name>
</gene>
<protein>
    <submittedName>
        <fullName evidence="1">Uncharacterized protein</fullName>
    </submittedName>
</protein>
<evidence type="ECO:0000313" key="2">
    <source>
        <dbReference type="Proteomes" id="UP000327179"/>
    </source>
</evidence>
<organism evidence="1 2">
    <name type="scientific">Metapseudomonas lalkuanensis</name>
    <dbReference type="NCBI Taxonomy" id="2604832"/>
    <lineage>
        <taxon>Bacteria</taxon>
        <taxon>Pseudomonadati</taxon>
        <taxon>Pseudomonadota</taxon>
        <taxon>Gammaproteobacteria</taxon>
        <taxon>Pseudomonadales</taxon>
        <taxon>Pseudomonadaceae</taxon>
        <taxon>Metapseudomonas</taxon>
    </lineage>
</organism>
<dbReference type="EMBL" id="CP043311">
    <property type="protein sequence ID" value="QEY63417.1"/>
    <property type="molecule type" value="Genomic_DNA"/>
</dbReference>
<name>A0A5J6QM31_9GAMM</name>
<evidence type="ECO:0000313" key="1">
    <source>
        <dbReference type="EMBL" id="QEY63417.1"/>
    </source>
</evidence>
<sequence length="73" mass="7628">MGICTGRVRKSGILSEPARDQLRVGPAALKAGSECSFTAVNSASSPALALHGSSSQDRKRVLWAGVFRRRGSG</sequence>
<dbReference type="Proteomes" id="UP000327179">
    <property type="component" value="Chromosome"/>
</dbReference>